<evidence type="ECO:0000256" key="5">
    <source>
        <dbReference type="ARBA" id="ARBA00023136"/>
    </source>
</evidence>
<evidence type="ECO:0000256" key="6">
    <source>
        <dbReference type="SAM" id="Coils"/>
    </source>
</evidence>
<dbReference type="EMBL" id="FNPR01000008">
    <property type="protein sequence ID" value="SDY87298.1"/>
    <property type="molecule type" value="Genomic_DNA"/>
</dbReference>
<dbReference type="GO" id="GO:0005886">
    <property type="term" value="C:plasma membrane"/>
    <property type="evidence" value="ECO:0007669"/>
    <property type="project" value="UniProtKB-SubCell"/>
</dbReference>
<sequence>MVDQGNKFDDEIDLGALLGTLWRGKAQILLFAVLATFIGIAYAKLVAVPTYTASTTLAIKESGSSIIDIEAVMSGVSSDSDSLNTETAVLKSRDLLERLSAELNLKNDPEFNPTIRPPSKLSLDGILDRPVRTYTDQEVTNEIVENLFSAISTSVQRSTFIIAISVTTQSATKSRDIANALAQLYLDDQIRVKFETLEDAVTWLSARVIELEAELQTRDDELKNQTAEADYINPDGLQALNQQVRELRERLIGEQTDASRAQARFAEMNAVVASGNIDAILDFTQDPTLRRLSSQGSRDTLLKEDSAFKTRLDLLVGRTQKDVERALTQVSTIVETVEAMELRVDKQATMLAELQRMQREIDTTSVLYECPSSGFLEPKAA</sequence>
<evidence type="ECO:0000256" key="2">
    <source>
        <dbReference type="ARBA" id="ARBA00022475"/>
    </source>
</evidence>
<dbReference type="Proteomes" id="UP000199026">
    <property type="component" value="Unassembled WGS sequence"/>
</dbReference>
<dbReference type="GeneID" id="78125896"/>
<evidence type="ECO:0000256" key="1">
    <source>
        <dbReference type="ARBA" id="ARBA00004651"/>
    </source>
</evidence>
<evidence type="ECO:0000313" key="9">
    <source>
        <dbReference type="EMBL" id="SDY87298.1"/>
    </source>
</evidence>
<comment type="subcellular location">
    <subcellularLocation>
        <location evidence="1">Cell membrane</location>
        <topology evidence="1">Multi-pass membrane protein</topology>
    </subcellularLocation>
</comment>
<keyword evidence="2" id="KW-1003">Cell membrane</keyword>
<feature type="domain" description="Polysaccharide chain length determinant N-terminal" evidence="8">
    <location>
        <begin position="10"/>
        <end position="103"/>
    </location>
</feature>
<accession>A0A1H3NEL4</accession>
<keyword evidence="6" id="KW-0175">Coiled coil</keyword>
<dbReference type="InterPro" id="IPR003856">
    <property type="entry name" value="LPS_length_determ_N"/>
</dbReference>
<dbReference type="Pfam" id="PF02706">
    <property type="entry name" value="Wzz"/>
    <property type="match status" value="1"/>
</dbReference>
<dbReference type="STRING" id="576131.SAMN05444486_1081"/>
<dbReference type="RefSeq" id="WP_177170726.1">
    <property type="nucleotide sequence ID" value="NZ_FNPR01000008.1"/>
</dbReference>
<dbReference type="AlphaFoldDB" id="A0A1H3NEL4"/>
<dbReference type="PANTHER" id="PTHR32309:SF13">
    <property type="entry name" value="FERRIC ENTEROBACTIN TRANSPORT PROTEIN FEPE"/>
    <property type="match status" value="1"/>
</dbReference>
<feature type="coiled-coil region" evidence="6">
    <location>
        <begin position="208"/>
        <end position="264"/>
    </location>
</feature>
<gene>
    <name evidence="9" type="ORF">SAMN05444486_1081</name>
</gene>
<dbReference type="GO" id="GO:0004713">
    <property type="term" value="F:protein tyrosine kinase activity"/>
    <property type="evidence" value="ECO:0007669"/>
    <property type="project" value="TreeGrafter"/>
</dbReference>
<organism evidence="9 10">
    <name type="scientific">Lentibacter algarum</name>
    <dbReference type="NCBI Taxonomy" id="576131"/>
    <lineage>
        <taxon>Bacteria</taxon>
        <taxon>Pseudomonadati</taxon>
        <taxon>Pseudomonadota</taxon>
        <taxon>Alphaproteobacteria</taxon>
        <taxon>Rhodobacterales</taxon>
        <taxon>Roseobacteraceae</taxon>
        <taxon>Lentibacter</taxon>
    </lineage>
</organism>
<evidence type="ECO:0000313" key="10">
    <source>
        <dbReference type="Proteomes" id="UP000199026"/>
    </source>
</evidence>
<keyword evidence="5 7" id="KW-0472">Membrane</keyword>
<keyword evidence="4 7" id="KW-1133">Transmembrane helix</keyword>
<keyword evidence="3 7" id="KW-0812">Transmembrane</keyword>
<dbReference type="PANTHER" id="PTHR32309">
    <property type="entry name" value="TYROSINE-PROTEIN KINASE"/>
    <property type="match status" value="1"/>
</dbReference>
<proteinExistence type="predicted"/>
<name>A0A1H3NEL4_9RHOB</name>
<feature type="transmembrane region" description="Helical" evidence="7">
    <location>
        <begin position="28"/>
        <end position="47"/>
    </location>
</feature>
<dbReference type="InterPro" id="IPR050445">
    <property type="entry name" value="Bact_polysacc_biosynth/exp"/>
</dbReference>
<evidence type="ECO:0000256" key="7">
    <source>
        <dbReference type="SAM" id="Phobius"/>
    </source>
</evidence>
<reference evidence="9 10" key="1">
    <citation type="submission" date="2016-10" db="EMBL/GenBank/DDBJ databases">
        <authorList>
            <person name="de Groot N.N."/>
        </authorList>
    </citation>
    <scope>NUCLEOTIDE SEQUENCE [LARGE SCALE GENOMIC DNA]</scope>
    <source>
        <strain evidence="9 10">DSM 24677</strain>
    </source>
</reference>
<evidence type="ECO:0000256" key="3">
    <source>
        <dbReference type="ARBA" id="ARBA00022692"/>
    </source>
</evidence>
<keyword evidence="10" id="KW-1185">Reference proteome</keyword>
<evidence type="ECO:0000259" key="8">
    <source>
        <dbReference type="Pfam" id="PF02706"/>
    </source>
</evidence>
<protein>
    <submittedName>
        <fullName evidence="9">Uncharacterized protein involved in exopolysaccharide biosynthesis</fullName>
    </submittedName>
</protein>
<evidence type="ECO:0000256" key="4">
    <source>
        <dbReference type="ARBA" id="ARBA00022989"/>
    </source>
</evidence>